<dbReference type="PANTHER" id="PTHR48104">
    <property type="entry name" value="METACASPASE-4"/>
    <property type="match status" value="1"/>
</dbReference>
<organism evidence="3 4">
    <name type="scientific">Gymnopilus junonius</name>
    <name type="common">Spectacular rustgill mushroom</name>
    <name type="synonym">Gymnopilus spectabilis subsp. junonius</name>
    <dbReference type="NCBI Taxonomy" id="109634"/>
    <lineage>
        <taxon>Eukaryota</taxon>
        <taxon>Fungi</taxon>
        <taxon>Dikarya</taxon>
        <taxon>Basidiomycota</taxon>
        <taxon>Agaricomycotina</taxon>
        <taxon>Agaricomycetes</taxon>
        <taxon>Agaricomycetidae</taxon>
        <taxon>Agaricales</taxon>
        <taxon>Agaricineae</taxon>
        <taxon>Hymenogastraceae</taxon>
        <taxon>Gymnopilus</taxon>
    </lineage>
</organism>
<feature type="domain" description="Peptidase C14 caspase" evidence="2">
    <location>
        <begin position="6"/>
        <end position="239"/>
    </location>
</feature>
<dbReference type="OrthoDB" id="3223806at2759"/>
<gene>
    <name evidence="3" type="ORF">CPB84DRAFT_1772985</name>
</gene>
<protein>
    <recommendedName>
        <fullName evidence="2">Peptidase C14 caspase domain-containing protein</fullName>
    </recommendedName>
</protein>
<dbReference type="GO" id="GO:0006508">
    <property type="term" value="P:proteolysis"/>
    <property type="evidence" value="ECO:0007669"/>
    <property type="project" value="InterPro"/>
</dbReference>
<dbReference type="Proteomes" id="UP000724874">
    <property type="component" value="Unassembled WGS sequence"/>
</dbReference>
<dbReference type="AlphaFoldDB" id="A0A9P5TQ14"/>
<sequence>MSGRMFALLIGIDIYKSTTISNLQSCAEDAKRMRNWLVDEFNVPIDHICLLLDSKATKENIEICFMEHLVNNSFIGRGDAIIIYFAGRGSYLSAPTDWFQDDASAGVVQVICPHDYDVKLSQGRNAGISDRSFHALLEDVISAKGDNVTIILDCCFSPTETPGVRNRHSTRWTKPTKAVPDDLYSCLWIGARGKPSTSRFGFFDPMSLHTVLAACPPGGKALESIEGGNFTTCFLHAAAYLPLHRTSYAYFIDYLRQEVGDHDQFFCSGKQKDKTFFDGIPFVPDNHFFSASLENDSANLVRINLGAMHGVTAGTDISLHLHNYSFSFNPPLAVSCVFEVQPSSSLALLGPATSGIPRSCCAKISKWNNPCPLRIYLKPSFTSFIRFRTFKNSLSIKRGRGFTKSGINVLRVRQKDLADVSIRLDVKNLLIEHKQVLSEYENGLMKVADKHTIQAVDAAAQFCFQLLRKNTISPLRNLIDMEIHRFDVASSLPIGENLLQEGVALIPYKRGDVYSIKFQNNSHIDIWPYVAYMDPTLHSIILLYNPKPTCRKAPLPKNGSLEIGPDTFPLGSGTLSLDLFEYGNIKSVYLKLFFSSIPVNLKVLEQDPIPEWFSEESSVQSAPCSPSDEIEWDTALASLIFVLDSESREANLA</sequence>
<evidence type="ECO:0000313" key="3">
    <source>
        <dbReference type="EMBL" id="KAF8904416.1"/>
    </source>
</evidence>
<dbReference type="Pfam" id="PF00656">
    <property type="entry name" value="Peptidase_C14"/>
    <property type="match status" value="1"/>
</dbReference>
<dbReference type="InterPro" id="IPR011600">
    <property type="entry name" value="Pept_C14_caspase"/>
</dbReference>
<comment type="similarity">
    <text evidence="1">Belongs to the peptidase C14B family.</text>
</comment>
<dbReference type="Gene3D" id="3.40.50.1460">
    <property type="match status" value="1"/>
</dbReference>
<accession>A0A9P5TQ14</accession>
<evidence type="ECO:0000313" key="4">
    <source>
        <dbReference type="Proteomes" id="UP000724874"/>
    </source>
</evidence>
<dbReference type="PANTHER" id="PTHR48104:SF30">
    <property type="entry name" value="METACASPASE-1"/>
    <property type="match status" value="1"/>
</dbReference>
<dbReference type="EMBL" id="JADNYJ010000026">
    <property type="protein sequence ID" value="KAF8904416.1"/>
    <property type="molecule type" value="Genomic_DNA"/>
</dbReference>
<keyword evidence="4" id="KW-1185">Reference proteome</keyword>
<name>A0A9P5TQ14_GYMJU</name>
<evidence type="ECO:0000256" key="1">
    <source>
        <dbReference type="ARBA" id="ARBA00009005"/>
    </source>
</evidence>
<dbReference type="InterPro" id="IPR050452">
    <property type="entry name" value="Metacaspase"/>
</dbReference>
<reference evidence="3" key="1">
    <citation type="submission" date="2020-11" db="EMBL/GenBank/DDBJ databases">
        <authorList>
            <consortium name="DOE Joint Genome Institute"/>
            <person name="Ahrendt S."/>
            <person name="Riley R."/>
            <person name="Andreopoulos W."/>
            <person name="LaButti K."/>
            <person name="Pangilinan J."/>
            <person name="Ruiz-duenas F.J."/>
            <person name="Barrasa J.M."/>
            <person name="Sanchez-Garcia M."/>
            <person name="Camarero S."/>
            <person name="Miyauchi S."/>
            <person name="Serrano A."/>
            <person name="Linde D."/>
            <person name="Babiker R."/>
            <person name="Drula E."/>
            <person name="Ayuso-Fernandez I."/>
            <person name="Pacheco R."/>
            <person name="Padilla G."/>
            <person name="Ferreira P."/>
            <person name="Barriuso J."/>
            <person name="Kellner H."/>
            <person name="Castanera R."/>
            <person name="Alfaro M."/>
            <person name="Ramirez L."/>
            <person name="Pisabarro A.G."/>
            <person name="Kuo A."/>
            <person name="Tritt A."/>
            <person name="Lipzen A."/>
            <person name="He G."/>
            <person name="Yan M."/>
            <person name="Ng V."/>
            <person name="Cullen D."/>
            <person name="Martin F."/>
            <person name="Rosso M.-N."/>
            <person name="Henrissat B."/>
            <person name="Hibbett D."/>
            <person name="Martinez A.T."/>
            <person name="Grigoriev I.V."/>
        </authorList>
    </citation>
    <scope>NUCLEOTIDE SEQUENCE</scope>
    <source>
        <strain evidence="3">AH 44721</strain>
    </source>
</reference>
<dbReference type="GO" id="GO:0005737">
    <property type="term" value="C:cytoplasm"/>
    <property type="evidence" value="ECO:0007669"/>
    <property type="project" value="TreeGrafter"/>
</dbReference>
<comment type="caution">
    <text evidence="3">The sequence shown here is derived from an EMBL/GenBank/DDBJ whole genome shotgun (WGS) entry which is preliminary data.</text>
</comment>
<proteinExistence type="inferred from homology"/>
<dbReference type="GO" id="GO:0004197">
    <property type="term" value="F:cysteine-type endopeptidase activity"/>
    <property type="evidence" value="ECO:0007669"/>
    <property type="project" value="InterPro"/>
</dbReference>
<evidence type="ECO:0000259" key="2">
    <source>
        <dbReference type="Pfam" id="PF00656"/>
    </source>
</evidence>